<proteinExistence type="predicted"/>
<name>A0A2C5YAE3_9HYPO</name>
<dbReference type="Pfam" id="PF00293">
    <property type="entry name" value="NUDIX"/>
    <property type="match status" value="1"/>
</dbReference>
<evidence type="ECO:0000259" key="1">
    <source>
        <dbReference type="PROSITE" id="PS51462"/>
    </source>
</evidence>
<dbReference type="Proteomes" id="UP000226192">
    <property type="component" value="Unassembled WGS sequence"/>
</dbReference>
<keyword evidence="3" id="KW-1185">Reference proteome</keyword>
<protein>
    <recommendedName>
        <fullName evidence="1">Nudix hydrolase domain-containing protein</fullName>
    </recommendedName>
</protein>
<dbReference type="OrthoDB" id="206213at2759"/>
<feature type="domain" description="Nudix hydrolase" evidence="1">
    <location>
        <begin position="39"/>
        <end position="182"/>
    </location>
</feature>
<comment type="caution">
    <text evidence="2">The sequence shown here is derived from an EMBL/GenBank/DDBJ whole genome shotgun (WGS) entry which is preliminary data.</text>
</comment>
<sequence>MRLATSLVHRLHGHVALARTQFFPLCLHRCYTLSNAPTPAVSVAGSFIFKLDQDSAYKVALFRRSASREVYAHKYAPIAGKIEPSDPSPESTAWREIHEETNLTPSHLRLLRAGNPYSYSDSHTRRWTVYPYAFLLRHPDCQQAFELSDEHDGYAWLDPALVLSNEELEVVPKLRESLARVWPFT</sequence>
<dbReference type="PANTHER" id="PTHR43736:SF1">
    <property type="entry name" value="DIHYDRONEOPTERIN TRIPHOSPHATE DIPHOSPHATASE"/>
    <property type="match status" value="1"/>
</dbReference>
<dbReference type="AlphaFoldDB" id="A0A2C5YAE3"/>
<dbReference type="Gene3D" id="3.90.79.10">
    <property type="entry name" value="Nucleoside Triphosphate Pyrophosphohydrolase"/>
    <property type="match status" value="1"/>
</dbReference>
<gene>
    <name evidence="2" type="ORF">CDD81_5372</name>
</gene>
<organism evidence="2 3">
    <name type="scientific">Ophiocordyceps australis</name>
    <dbReference type="NCBI Taxonomy" id="1399860"/>
    <lineage>
        <taxon>Eukaryota</taxon>
        <taxon>Fungi</taxon>
        <taxon>Dikarya</taxon>
        <taxon>Ascomycota</taxon>
        <taxon>Pezizomycotina</taxon>
        <taxon>Sordariomycetes</taxon>
        <taxon>Hypocreomycetidae</taxon>
        <taxon>Hypocreales</taxon>
        <taxon>Ophiocordycipitaceae</taxon>
        <taxon>Ophiocordyceps</taxon>
    </lineage>
</organism>
<dbReference type="PANTHER" id="PTHR43736">
    <property type="entry name" value="ADP-RIBOSE PYROPHOSPHATASE"/>
    <property type="match status" value="1"/>
</dbReference>
<dbReference type="SUPFAM" id="SSF55811">
    <property type="entry name" value="Nudix"/>
    <property type="match status" value="1"/>
</dbReference>
<accession>A0A2C5YAE3</accession>
<dbReference type="InterPro" id="IPR015797">
    <property type="entry name" value="NUDIX_hydrolase-like_dom_sf"/>
</dbReference>
<dbReference type="EMBL" id="NJET01000040">
    <property type="protein sequence ID" value="PHH63924.1"/>
    <property type="molecule type" value="Genomic_DNA"/>
</dbReference>
<evidence type="ECO:0000313" key="3">
    <source>
        <dbReference type="Proteomes" id="UP000226192"/>
    </source>
</evidence>
<dbReference type="InterPro" id="IPR000086">
    <property type="entry name" value="NUDIX_hydrolase_dom"/>
</dbReference>
<dbReference type="PROSITE" id="PS51462">
    <property type="entry name" value="NUDIX"/>
    <property type="match status" value="1"/>
</dbReference>
<dbReference type="STRING" id="1399860.A0A2C5YAE3"/>
<reference evidence="2 3" key="1">
    <citation type="submission" date="2017-06" db="EMBL/GenBank/DDBJ databases">
        <title>Ant-infecting Ophiocordyceps genomes reveal a high diversity of potential behavioral manipulation genes and a possible major role for enterotoxins.</title>
        <authorList>
            <person name="De Bekker C."/>
            <person name="Evans H.C."/>
            <person name="Brachmann A."/>
            <person name="Hughes D.P."/>
        </authorList>
    </citation>
    <scope>NUCLEOTIDE SEQUENCE [LARGE SCALE GENOMIC DNA]</scope>
    <source>
        <strain evidence="2 3">Map64</strain>
    </source>
</reference>
<evidence type="ECO:0000313" key="2">
    <source>
        <dbReference type="EMBL" id="PHH63924.1"/>
    </source>
</evidence>